<dbReference type="RefSeq" id="WP_338606377.1">
    <property type="nucleotide sequence ID" value="NZ_AP028679.1"/>
</dbReference>
<dbReference type="Proteomes" id="UP001366166">
    <property type="component" value="Chromosome"/>
</dbReference>
<reference evidence="2" key="1">
    <citation type="journal article" date="2023" name="Arch. Microbiol.">
        <title>Desulfoferula mesophilus gen. nov. sp. nov., a mesophilic sulfate-reducing bacterium isolated from a brackish lake sediment.</title>
        <authorList>
            <person name="Watanabe T."/>
            <person name="Yabe T."/>
            <person name="Tsuji J.M."/>
            <person name="Fukui M."/>
        </authorList>
    </citation>
    <scope>NUCLEOTIDE SEQUENCE [LARGE SCALE GENOMIC DNA]</scope>
    <source>
        <strain evidence="2">12FAK</strain>
    </source>
</reference>
<dbReference type="PANTHER" id="PTHR35340">
    <property type="entry name" value="PQQ ENZYME REPEAT PROTEIN-RELATED"/>
    <property type="match status" value="1"/>
</dbReference>
<dbReference type="Pfam" id="PF05935">
    <property type="entry name" value="Arylsulfotrans"/>
    <property type="match status" value="1"/>
</dbReference>
<proteinExistence type="predicted"/>
<dbReference type="AlphaFoldDB" id="A0AAU9EJ91"/>
<dbReference type="KEGG" id="dmp:FAK_17400"/>
<dbReference type="InterPro" id="IPR053143">
    <property type="entry name" value="Arylsulfate_ST"/>
</dbReference>
<dbReference type="PANTHER" id="PTHR35340:SF5">
    <property type="entry name" value="ASST-DOMAIN-CONTAINING PROTEIN"/>
    <property type="match status" value="1"/>
</dbReference>
<dbReference type="GO" id="GO:0004062">
    <property type="term" value="F:aryl sulfotransferase activity"/>
    <property type="evidence" value="ECO:0007669"/>
    <property type="project" value="InterPro"/>
</dbReference>
<organism evidence="1 2">
    <name type="scientific">Desulfoferula mesophila</name>
    <dbReference type="NCBI Taxonomy" id="3058419"/>
    <lineage>
        <taxon>Bacteria</taxon>
        <taxon>Pseudomonadati</taxon>
        <taxon>Thermodesulfobacteriota</taxon>
        <taxon>Desulfarculia</taxon>
        <taxon>Desulfarculales</taxon>
        <taxon>Desulfarculaceae</taxon>
        <taxon>Desulfoferula</taxon>
    </lineage>
</organism>
<evidence type="ECO:0000313" key="2">
    <source>
        <dbReference type="Proteomes" id="UP001366166"/>
    </source>
</evidence>
<protein>
    <submittedName>
        <fullName evidence="1">Thioredoxin</fullName>
    </submittedName>
</protein>
<name>A0AAU9EJ91_9BACT</name>
<dbReference type="InterPro" id="IPR010262">
    <property type="entry name" value="Arylsulfotransferase_bact"/>
</dbReference>
<accession>A0AAU9EJ91</accession>
<evidence type="ECO:0000313" key="1">
    <source>
        <dbReference type="EMBL" id="BEQ14674.1"/>
    </source>
</evidence>
<keyword evidence="2" id="KW-1185">Reference proteome</keyword>
<dbReference type="EMBL" id="AP028679">
    <property type="protein sequence ID" value="BEQ14674.1"/>
    <property type="molecule type" value="Genomic_DNA"/>
</dbReference>
<sequence>MTYPTVYPTGATVYDPERCWNGYTLFQARERGALLIDMNGREVKLWKNLHGFPNKLLPGGYVMGHSGERNVKYSVQDYMDLIQVDWDGNVVWKFDQYEYVEDPGDEPRWMARMHHDYQREGNPVGYYVPGMEMPNDHGNTLILAHKNVINPAISDKNLLDDVVYEVTWEGDIVWEWACNEHFDEYGFHEDAKNILCRDPNLRPAGGGMGDWMHINSMSALGPNRFYDAGDERFHPDNIIVDGREANIIWIISKATGKVVWKVGPYYDETPELKALGWIIGQHHAHMIPRGLPGEGNILVFDNGGWGGYGAPNPGSPKGCKNALRDYSRVLEFDPVTLKIVWQYTPKEAGLVHPTDSNRFYSPFISSAQRLPNGNTLITEGSGGRILEVTVEHDLVWEYISPYWGENLNQNMVYRAYRSPYDWVPQLDKPVETPIAPVDVTTCRMPGAAAPGAESVVEIEGTVPYQKSTALCVVTDADVKD</sequence>
<gene>
    <name evidence="1" type="ORF">FAK_17400</name>
</gene>